<evidence type="ECO:0000256" key="2">
    <source>
        <dbReference type="SAM" id="Coils"/>
    </source>
</evidence>
<dbReference type="PANTHER" id="PTHR36309">
    <property type="entry name" value="RNA-BINDING (RRM/RBD/RNP MOTIFS) FAMILY PROTEIN"/>
    <property type="match status" value="1"/>
</dbReference>
<dbReference type="PROSITE" id="PS50102">
    <property type="entry name" value="RRM"/>
    <property type="match status" value="1"/>
</dbReference>
<dbReference type="CDD" id="cd00590">
    <property type="entry name" value="RRM_SF"/>
    <property type="match status" value="1"/>
</dbReference>
<dbReference type="InterPro" id="IPR000504">
    <property type="entry name" value="RRM_dom"/>
</dbReference>
<dbReference type="GO" id="GO:0003723">
    <property type="term" value="F:RNA binding"/>
    <property type="evidence" value="ECO:0007669"/>
    <property type="project" value="UniProtKB-UniRule"/>
</dbReference>
<dbReference type="Gramene" id="FCD_00033147-RA">
    <property type="protein sequence ID" value="FCD_00033147-RA:cds"/>
    <property type="gene ID" value="FCD_00033147"/>
</dbReference>
<dbReference type="InterPro" id="IPR012677">
    <property type="entry name" value="Nucleotide-bd_a/b_plait_sf"/>
</dbReference>
<name>A0AA88DPX7_FICCA</name>
<dbReference type="InterPro" id="IPR035979">
    <property type="entry name" value="RBD_domain_sf"/>
</dbReference>
<dbReference type="AlphaFoldDB" id="A0AA88DPX7"/>
<keyword evidence="5" id="KW-1185">Reference proteome</keyword>
<dbReference type="SUPFAM" id="SSF54928">
    <property type="entry name" value="RNA-binding domain, RBD"/>
    <property type="match status" value="1"/>
</dbReference>
<dbReference type="Proteomes" id="UP001187192">
    <property type="component" value="Unassembled WGS sequence"/>
</dbReference>
<evidence type="ECO:0000313" key="4">
    <source>
        <dbReference type="EMBL" id="GMN59447.1"/>
    </source>
</evidence>
<reference evidence="4" key="1">
    <citation type="submission" date="2023-07" db="EMBL/GenBank/DDBJ databases">
        <title>draft genome sequence of fig (Ficus carica).</title>
        <authorList>
            <person name="Takahashi T."/>
            <person name="Nishimura K."/>
        </authorList>
    </citation>
    <scope>NUCLEOTIDE SEQUENCE</scope>
</reference>
<dbReference type="EMBL" id="BTGU01000087">
    <property type="protein sequence ID" value="GMN59447.1"/>
    <property type="molecule type" value="Genomic_DNA"/>
</dbReference>
<protein>
    <recommendedName>
        <fullName evidence="3">RRM domain-containing protein</fullName>
    </recommendedName>
</protein>
<sequence length="225" mass="25807">MDPWLDCSTSFVQVVAHPRNMVLILHMGTPKKSEYAAFEDKVKHTVYIDNLSPHVTESVLRTALDQFGTVVNIQFIPNYIVPGNIPNCALIEMETTKQAISVVSTLAQYPFMMSGMPRPVRARHAEAEMFDDRPIKPGRKIQCRWLNPDDPDFEIAKKLKHLCQKHSAEAAFLLKQQQQKEEELAKQQQESLKQNYKKYEMIDGLLADGTARRLARSYDMSLRDD</sequence>
<dbReference type="PANTHER" id="PTHR36309:SF1">
    <property type="entry name" value="RNA-BINDING (RRM_RBD_RNP MOTIFS) FAMILY PROTEIN"/>
    <property type="match status" value="1"/>
</dbReference>
<dbReference type="Gene3D" id="3.30.70.330">
    <property type="match status" value="1"/>
</dbReference>
<dbReference type="SMART" id="SM00360">
    <property type="entry name" value="RRM"/>
    <property type="match status" value="1"/>
</dbReference>
<accession>A0AA88DPX7</accession>
<evidence type="ECO:0000313" key="5">
    <source>
        <dbReference type="Proteomes" id="UP001187192"/>
    </source>
</evidence>
<dbReference type="Gramene" id="FCD_00023780-RA">
    <property type="protein sequence ID" value="FCD_00023780-RA:cds"/>
    <property type="gene ID" value="FCD_00023780"/>
</dbReference>
<evidence type="ECO:0000256" key="1">
    <source>
        <dbReference type="PROSITE-ProRule" id="PRU00176"/>
    </source>
</evidence>
<feature type="coiled-coil region" evidence="2">
    <location>
        <begin position="163"/>
        <end position="195"/>
    </location>
</feature>
<dbReference type="Pfam" id="PF00076">
    <property type="entry name" value="RRM_1"/>
    <property type="match status" value="1"/>
</dbReference>
<evidence type="ECO:0000259" key="3">
    <source>
        <dbReference type="PROSITE" id="PS50102"/>
    </source>
</evidence>
<keyword evidence="1" id="KW-0694">RNA-binding</keyword>
<keyword evidence="2" id="KW-0175">Coiled coil</keyword>
<gene>
    <name evidence="4" type="ORF">TIFTF001_028542</name>
</gene>
<feature type="domain" description="RRM" evidence="3">
    <location>
        <begin position="44"/>
        <end position="127"/>
    </location>
</feature>
<proteinExistence type="predicted"/>
<dbReference type="InterPro" id="IPR053316">
    <property type="entry name" value="Epigenetic_reg_gene_expr"/>
</dbReference>
<comment type="caution">
    <text evidence="4">The sequence shown here is derived from an EMBL/GenBank/DDBJ whole genome shotgun (WGS) entry which is preliminary data.</text>
</comment>
<organism evidence="4 5">
    <name type="scientific">Ficus carica</name>
    <name type="common">Common fig</name>
    <dbReference type="NCBI Taxonomy" id="3494"/>
    <lineage>
        <taxon>Eukaryota</taxon>
        <taxon>Viridiplantae</taxon>
        <taxon>Streptophyta</taxon>
        <taxon>Embryophyta</taxon>
        <taxon>Tracheophyta</taxon>
        <taxon>Spermatophyta</taxon>
        <taxon>Magnoliopsida</taxon>
        <taxon>eudicotyledons</taxon>
        <taxon>Gunneridae</taxon>
        <taxon>Pentapetalae</taxon>
        <taxon>rosids</taxon>
        <taxon>fabids</taxon>
        <taxon>Rosales</taxon>
        <taxon>Moraceae</taxon>
        <taxon>Ficeae</taxon>
        <taxon>Ficus</taxon>
    </lineage>
</organism>